<dbReference type="EMBL" id="CP041730">
    <property type="protein sequence ID" value="QDQ28799.1"/>
    <property type="molecule type" value="Genomic_DNA"/>
</dbReference>
<keyword evidence="2" id="KW-1185">Reference proteome</keyword>
<proteinExistence type="predicted"/>
<dbReference type="SUPFAM" id="SSF52833">
    <property type="entry name" value="Thioredoxin-like"/>
    <property type="match status" value="1"/>
</dbReference>
<dbReference type="InterPro" id="IPR036249">
    <property type="entry name" value="Thioredoxin-like_sf"/>
</dbReference>
<protein>
    <submittedName>
        <fullName evidence="1">(2Fe-2S) ferredoxin domain-containing protein</fullName>
    </submittedName>
</protein>
<dbReference type="KEGG" id="cari:FNU76_21955"/>
<reference evidence="2" key="1">
    <citation type="submission" date="2019-07" db="EMBL/GenBank/DDBJ databases">
        <title>Chitinimonas sp. nov., isolated from Ny-Alesund, arctica soil.</title>
        <authorList>
            <person name="Xu Q."/>
            <person name="Peng F."/>
        </authorList>
    </citation>
    <scope>NUCLEOTIDE SEQUENCE [LARGE SCALE GENOMIC DNA]</scope>
    <source>
        <strain evidence="2">R3-44</strain>
    </source>
</reference>
<evidence type="ECO:0000313" key="2">
    <source>
        <dbReference type="Proteomes" id="UP000317550"/>
    </source>
</evidence>
<name>A0A516SKX6_9NEIS</name>
<dbReference type="OrthoDB" id="8593122at2"/>
<gene>
    <name evidence="1" type="ORF">FNU76_21955</name>
</gene>
<dbReference type="CDD" id="cd02980">
    <property type="entry name" value="TRX_Fd_family"/>
    <property type="match status" value="1"/>
</dbReference>
<dbReference type="Gene3D" id="3.40.30.10">
    <property type="entry name" value="Glutaredoxin"/>
    <property type="match status" value="1"/>
</dbReference>
<sequence>MVTIMVCIKRRFEDQPSCAGRGSEALACRLEAEIASQALPLKVQRFPCLGLCEIGPNIKVVGGDLYHRVDEAALPAILSEALGTR</sequence>
<dbReference type="Proteomes" id="UP000317550">
    <property type="component" value="Chromosome"/>
</dbReference>
<dbReference type="AlphaFoldDB" id="A0A516SKX6"/>
<organism evidence="1 2">
    <name type="scientific">Chitinimonas arctica</name>
    <dbReference type="NCBI Taxonomy" id="2594795"/>
    <lineage>
        <taxon>Bacteria</taxon>
        <taxon>Pseudomonadati</taxon>
        <taxon>Pseudomonadota</taxon>
        <taxon>Betaproteobacteria</taxon>
        <taxon>Neisseriales</taxon>
        <taxon>Chitinibacteraceae</taxon>
        <taxon>Chitinimonas</taxon>
    </lineage>
</organism>
<accession>A0A516SKX6</accession>
<evidence type="ECO:0000313" key="1">
    <source>
        <dbReference type="EMBL" id="QDQ28799.1"/>
    </source>
</evidence>